<organism evidence="10 11">
    <name type="scientific">Candidatus Limivivens intestinipullorum</name>
    <dbReference type="NCBI Taxonomy" id="2840858"/>
    <lineage>
        <taxon>Bacteria</taxon>
        <taxon>Bacillati</taxon>
        <taxon>Bacillota</taxon>
        <taxon>Clostridia</taxon>
        <taxon>Lachnospirales</taxon>
        <taxon>Lachnospiraceae</taxon>
        <taxon>Lachnospiraceae incertae sedis</taxon>
        <taxon>Candidatus Limivivens</taxon>
    </lineage>
</organism>
<dbReference type="Pfam" id="PF00535">
    <property type="entry name" value="Glycos_transf_2"/>
    <property type="match status" value="1"/>
</dbReference>
<dbReference type="InterPro" id="IPR050256">
    <property type="entry name" value="Glycosyltransferase_2"/>
</dbReference>
<keyword evidence="4 8" id="KW-0812">Transmembrane</keyword>
<feature type="transmembrane region" description="Helical" evidence="8">
    <location>
        <begin position="231"/>
        <end position="253"/>
    </location>
</feature>
<dbReference type="EMBL" id="DVIQ01000044">
    <property type="protein sequence ID" value="HIS31586.1"/>
    <property type="molecule type" value="Genomic_DNA"/>
</dbReference>
<dbReference type="PANTHER" id="PTHR48090:SF3">
    <property type="entry name" value="UNDECAPRENYL-PHOSPHATE 4-DEOXY-4-FORMAMIDO-L-ARABINOSE TRANSFERASE"/>
    <property type="match status" value="1"/>
</dbReference>
<sequence>MLVSIVVPCYNSEHTISDLVELTIQTLQNSYPDYGVEFVLVNDYSKDHTMDIIRSLCQKYSFVKGICLAKNFGQHNAIMAGLQYAQGDLIVGMDDDMQTHPSQLPILLAKIQEGYDLVYGQYPVRKNSFFKNITSKFNAVTSRILLGRPKTIVSSNYWVINRMVRDEVIKYRSFNPYVDAIFYRVTHNIADVPIEHFKREYGSSNYTFRKLVKLWFAYFSFSAVPLRISSLMGILLSSIGFLAALAVLIRQLIAPSSQLGWASIMCAMFLFFGFVLMALGIIGEYLGKIILTLNATPQYVIRETLNAKKEEAS</sequence>
<evidence type="ECO:0000256" key="5">
    <source>
        <dbReference type="ARBA" id="ARBA00022985"/>
    </source>
</evidence>
<dbReference type="Proteomes" id="UP000823935">
    <property type="component" value="Unassembled WGS sequence"/>
</dbReference>
<dbReference type="SUPFAM" id="SSF53448">
    <property type="entry name" value="Nucleotide-diphospho-sugar transferases"/>
    <property type="match status" value="1"/>
</dbReference>
<dbReference type="GO" id="GO:0005886">
    <property type="term" value="C:plasma membrane"/>
    <property type="evidence" value="ECO:0007669"/>
    <property type="project" value="TreeGrafter"/>
</dbReference>
<keyword evidence="5" id="KW-0448">Lipopolysaccharide biosynthesis</keyword>
<keyword evidence="7 8" id="KW-0472">Membrane</keyword>
<evidence type="ECO:0000256" key="8">
    <source>
        <dbReference type="SAM" id="Phobius"/>
    </source>
</evidence>
<dbReference type="PANTHER" id="PTHR48090">
    <property type="entry name" value="UNDECAPRENYL-PHOSPHATE 4-DEOXY-4-FORMAMIDO-L-ARABINOSE TRANSFERASE-RELATED"/>
    <property type="match status" value="1"/>
</dbReference>
<protein>
    <submittedName>
        <fullName evidence="10">Glycosyltransferase family 2 protein</fullName>
    </submittedName>
</protein>
<dbReference type="GO" id="GO:0099621">
    <property type="term" value="F:undecaprenyl-phosphate 4-deoxy-4-formamido-L-arabinose transferase activity"/>
    <property type="evidence" value="ECO:0007669"/>
    <property type="project" value="TreeGrafter"/>
</dbReference>
<evidence type="ECO:0000259" key="9">
    <source>
        <dbReference type="Pfam" id="PF00535"/>
    </source>
</evidence>
<dbReference type="Gene3D" id="3.90.550.10">
    <property type="entry name" value="Spore Coat Polysaccharide Biosynthesis Protein SpsA, Chain A"/>
    <property type="match status" value="1"/>
</dbReference>
<keyword evidence="2" id="KW-0328">Glycosyltransferase</keyword>
<evidence type="ECO:0000313" key="10">
    <source>
        <dbReference type="EMBL" id="HIS31586.1"/>
    </source>
</evidence>
<evidence type="ECO:0000313" key="11">
    <source>
        <dbReference type="Proteomes" id="UP000823935"/>
    </source>
</evidence>
<evidence type="ECO:0000256" key="7">
    <source>
        <dbReference type="ARBA" id="ARBA00023136"/>
    </source>
</evidence>
<evidence type="ECO:0000256" key="2">
    <source>
        <dbReference type="ARBA" id="ARBA00022676"/>
    </source>
</evidence>
<feature type="transmembrane region" description="Helical" evidence="8">
    <location>
        <begin position="259"/>
        <end position="282"/>
    </location>
</feature>
<accession>A0A9D1ETP4</accession>
<keyword evidence="1" id="KW-1003">Cell membrane</keyword>
<reference evidence="10" key="1">
    <citation type="submission" date="2020-10" db="EMBL/GenBank/DDBJ databases">
        <authorList>
            <person name="Gilroy R."/>
        </authorList>
    </citation>
    <scope>NUCLEOTIDE SEQUENCE</scope>
    <source>
        <strain evidence="10">CHK190-19873</strain>
    </source>
</reference>
<dbReference type="CDD" id="cd04187">
    <property type="entry name" value="DPM1_like_bac"/>
    <property type="match status" value="1"/>
</dbReference>
<dbReference type="InterPro" id="IPR029044">
    <property type="entry name" value="Nucleotide-diphossugar_trans"/>
</dbReference>
<evidence type="ECO:0000256" key="6">
    <source>
        <dbReference type="ARBA" id="ARBA00022989"/>
    </source>
</evidence>
<keyword evidence="3" id="KW-0808">Transferase</keyword>
<evidence type="ECO:0000256" key="4">
    <source>
        <dbReference type="ARBA" id="ARBA00022692"/>
    </source>
</evidence>
<comment type="caution">
    <text evidence="10">The sequence shown here is derived from an EMBL/GenBank/DDBJ whole genome shotgun (WGS) entry which is preliminary data.</text>
</comment>
<evidence type="ECO:0000256" key="1">
    <source>
        <dbReference type="ARBA" id="ARBA00022475"/>
    </source>
</evidence>
<gene>
    <name evidence="10" type="ORF">IAB44_08600</name>
</gene>
<feature type="domain" description="Glycosyltransferase 2-like" evidence="9">
    <location>
        <begin position="4"/>
        <end position="169"/>
    </location>
</feature>
<reference evidence="10" key="2">
    <citation type="journal article" date="2021" name="PeerJ">
        <title>Extensive microbial diversity within the chicken gut microbiome revealed by metagenomics and culture.</title>
        <authorList>
            <person name="Gilroy R."/>
            <person name="Ravi A."/>
            <person name="Getino M."/>
            <person name="Pursley I."/>
            <person name="Horton D.L."/>
            <person name="Alikhan N.F."/>
            <person name="Baker D."/>
            <person name="Gharbi K."/>
            <person name="Hall N."/>
            <person name="Watson M."/>
            <person name="Adriaenssens E.M."/>
            <person name="Foster-Nyarko E."/>
            <person name="Jarju S."/>
            <person name="Secka A."/>
            <person name="Antonio M."/>
            <person name="Oren A."/>
            <person name="Chaudhuri R.R."/>
            <person name="La Ragione R."/>
            <person name="Hildebrand F."/>
            <person name="Pallen M.J."/>
        </authorList>
    </citation>
    <scope>NUCLEOTIDE SEQUENCE</scope>
    <source>
        <strain evidence="10">CHK190-19873</strain>
    </source>
</reference>
<dbReference type="AlphaFoldDB" id="A0A9D1ETP4"/>
<dbReference type="GO" id="GO:0009103">
    <property type="term" value="P:lipopolysaccharide biosynthetic process"/>
    <property type="evidence" value="ECO:0007669"/>
    <property type="project" value="UniProtKB-KW"/>
</dbReference>
<proteinExistence type="predicted"/>
<name>A0A9D1ETP4_9FIRM</name>
<evidence type="ECO:0000256" key="3">
    <source>
        <dbReference type="ARBA" id="ARBA00022679"/>
    </source>
</evidence>
<dbReference type="InterPro" id="IPR001173">
    <property type="entry name" value="Glyco_trans_2-like"/>
</dbReference>
<keyword evidence="6 8" id="KW-1133">Transmembrane helix</keyword>